<dbReference type="EMBL" id="LUGG01000023">
    <property type="protein sequence ID" value="OBZ67887.1"/>
    <property type="molecule type" value="Genomic_DNA"/>
</dbReference>
<keyword evidence="2" id="KW-1185">Reference proteome</keyword>
<dbReference type="Proteomes" id="UP000092993">
    <property type="component" value="Unassembled WGS sequence"/>
</dbReference>
<gene>
    <name evidence="1" type="ORF">A0H81_12420</name>
</gene>
<proteinExistence type="predicted"/>
<dbReference type="AlphaFoldDB" id="A0A1C7LV12"/>
<sequence length="77" mass="8822">MVSAHRLLARYDISQEQRAASREQQSPLHIRSSYPETFNVLPKVLQQVRCRRRLSSALHVGTFPSHSFIMQWSAASA</sequence>
<reference evidence="1 2" key="1">
    <citation type="submission" date="2016-03" db="EMBL/GenBank/DDBJ databases">
        <title>Whole genome sequencing of Grifola frondosa 9006-11.</title>
        <authorList>
            <person name="Min B."/>
            <person name="Park H."/>
            <person name="Kim J.-G."/>
            <person name="Cho H."/>
            <person name="Oh Y.-L."/>
            <person name="Kong W.-S."/>
            <person name="Choi I.-G."/>
        </authorList>
    </citation>
    <scope>NUCLEOTIDE SEQUENCE [LARGE SCALE GENOMIC DNA]</scope>
    <source>
        <strain evidence="1 2">9006-11</strain>
    </source>
</reference>
<evidence type="ECO:0000313" key="2">
    <source>
        <dbReference type="Proteomes" id="UP000092993"/>
    </source>
</evidence>
<evidence type="ECO:0000313" key="1">
    <source>
        <dbReference type="EMBL" id="OBZ67887.1"/>
    </source>
</evidence>
<protein>
    <submittedName>
        <fullName evidence="1">Uncharacterized protein</fullName>
    </submittedName>
</protein>
<name>A0A1C7LV12_GRIFR</name>
<accession>A0A1C7LV12</accession>
<comment type="caution">
    <text evidence="1">The sequence shown here is derived from an EMBL/GenBank/DDBJ whole genome shotgun (WGS) entry which is preliminary data.</text>
</comment>
<organism evidence="1 2">
    <name type="scientific">Grifola frondosa</name>
    <name type="common">Maitake</name>
    <name type="synonym">Polyporus frondosus</name>
    <dbReference type="NCBI Taxonomy" id="5627"/>
    <lineage>
        <taxon>Eukaryota</taxon>
        <taxon>Fungi</taxon>
        <taxon>Dikarya</taxon>
        <taxon>Basidiomycota</taxon>
        <taxon>Agaricomycotina</taxon>
        <taxon>Agaricomycetes</taxon>
        <taxon>Polyporales</taxon>
        <taxon>Grifolaceae</taxon>
        <taxon>Grifola</taxon>
    </lineage>
</organism>